<name>A0ABN9T0K2_9DINO</name>
<dbReference type="InterPro" id="IPR014001">
    <property type="entry name" value="Helicase_ATP-bd"/>
</dbReference>
<keyword evidence="1" id="KW-0547">Nucleotide-binding</keyword>
<evidence type="ECO:0000256" key="2">
    <source>
        <dbReference type="ARBA" id="ARBA00022801"/>
    </source>
</evidence>
<keyword evidence="7" id="KW-1185">Reference proteome</keyword>
<evidence type="ECO:0000256" key="4">
    <source>
        <dbReference type="ARBA" id="ARBA00022840"/>
    </source>
</evidence>
<evidence type="ECO:0000313" key="6">
    <source>
        <dbReference type="EMBL" id="CAK0838452.1"/>
    </source>
</evidence>
<keyword evidence="4" id="KW-0067">ATP-binding</keyword>
<accession>A0ABN9T0K2</accession>
<dbReference type="Gene3D" id="3.40.50.300">
    <property type="entry name" value="P-loop containing nucleotide triphosphate hydrolases"/>
    <property type="match status" value="1"/>
</dbReference>
<dbReference type="PANTHER" id="PTHR47960">
    <property type="entry name" value="DEAD-BOX ATP-DEPENDENT RNA HELICASE 50"/>
    <property type="match status" value="1"/>
</dbReference>
<comment type="caution">
    <text evidence="6">The sequence shown here is derived from an EMBL/GenBank/DDBJ whole genome shotgun (WGS) entry which is preliminary data.</text>
</comment>
<dbReference type="Proteomes" id="UP001189429">
    <property type="component" value="Unassembled WGS sequence"/>
</dbReference>
<keyword evidence="2" id="KW-0378">Hydrolase</keyword>
<dbReference type="PROSITE" id="PS51192">
    <property type="entry name" value="HELICASE_ATP_BIND_1"/>
    <property type="match status" value="1"/>
</dbReference>
<evidence type="ECO:0000259" key="5">
    <source>
        <dbReference type="PROSITE" id="PS51192"/>
    </source>
</evidence>
<dbReference type="InterPro" id="IPR011545">
    <property type="entry name" value="DEAD/DEAH_box_helicase_dom"/>
</dbReference>
<dbReference type="EMBL" id="CAUYUJ010014226">
    <property type="protein sequence ID" value="CAK0838452.1"/>
    <property type="molecule type" value="Genomic_DNA"/>
</dbReference>
<feature type="domain" description="Helicase ATP-binding" evidence="5">
    <location>
        <begin position="1"/>
        <end position="104"/>
    </location>
</feature>
<dbReference type="InterPro" id="IPR027417">
    <property type="entry name" value="P-loop_NTPase"/>
</dbReference>
<proteinExistence type="predicted"/>
<evidence type="ECO:0000313" key="7">
    <source>
        <dbReference type="Proteomes" id="UP001189429"/>
    </source>
</evidence>
<sequence length="178" mass="19997">MPVRTLLVVPGMDRLYRSPDCHVLIGTPGKLLDICKRTLDARTVSIFVLDEADMMLDSSNAMGPQVLQIRKLLPEKLQVLFFSATYPDDVRQFAESLVPRAMSIRVRKTELTVSSVNQFYTVACGKSSHRASQHSGWRLFDERQEAVLCESLCPEVGDIRNVIRCVEAFGATPNCRHT</sequence>
<protein>
    <recommendedName>
        <fullName evidence="5">Helicase ATP-binding domain-containing protein</fullName>
    </recommendedName>
</protein>
<reference evidence="6" key="1">
    <citation type="submission" date="2023-10" db="EMBL/GenBank/DDBJ databases">
        <authorList>
            <person name="Chen Y."/>
            <person name="Shah S."/>
            <person name="Dougan E. K."/>
            <person name="Thang M."/>
            <person name="Chan C."/>
        </authorList>
    </citation>
    <scope>NUCLEOTIDE SEQUENCE [LARGE SCALE GENOMIC DNA]</scope>
</reference>
<gene>
    <name evidence="6" type="ORF">PCOR1329_LOCUS34398</name>
</gene>
<keyword evidence="3" id="KW-0347">Helicase</keyword>
<dbReference type="SUPFAM" id="SSF52540">
    <property type="entry name" value="P-loop containing nucleoside triphosphate hydrolases"/>
    <property type="match status" value="1"/>
</dbReference>
<evidence type="ECO:0000256" key="1">
    <source>
        <dbReference type="ARBA" id="ARBA00022741"/>
    </source>
</evidence>
<dbReference type="Pfam" id="PF00270">
    <property type="entry name" value="DEAD"/>
    <property type="match status" value="1"/>
</dbReference>
<organism evidence="6 7">
    <name type="scientific">Prorocentrum cordatum</name>
    <dbReference type="NCBI Taxonomy" id="2364126"/>
    <lineage>
        <taxon>Eukaryota</taxon>
        <taxon>Sar</taxon>
        <taxon>Alveolata</taxon>
        <taxon>Dinophyceae</taxon>
        <taxon>Prorocentrales</taxon>
        <taxon>Prorocentraceae</taxon>
        <taxon>Prorocentrum</taxon>
    </lineage>
</organism>
<evidence type="ECO:0000256" key="3">
    <source>
        <dbReference type="ARBA" id="ARBA00022806"/>
    </source>
</evidence>